<dbReference type="FunFam" id="2.60.40.150:FF:000006">
    <property type="entry name" value="Synaptotagmin-like 5, isoform CRA_a"/>
    <property type="match status" value="1"/>
</dbReference>
<evidence type="ECO:0000256" key="5">
    <source>
        <dbReference type="ARBA" id="ARBA00023136"/>
    </source>
</evidence>
<dbReference type="Proteomes" id="UP000695026">
    <property type="component" value="Unplaced"/>
</dbReference>
<name>A0A9F2QYM8_PYTBI</name>
<evidence type="ECO:0000313" key="10">
    <source>
        <dbReference type="Proteomes" id="UP000695026"/>
    </source>
</evidence>
<dbReference type="SUPFAM" id="SSF49562">
    <property type="entry name" value="C2 domain (Calcium/lipid-binding domain, CaLB)"/>
    <property type="match status" value="2"/>
</dbReference>
<feature type="domain" description="C2" evidence="8">
    <location>
        <begin position="2137"/>
        <end position="2266"/>
    </location>
</feature>
<keyword evidence="2" id="KW-1003">Cell membrane</keyword>
<keyword evidence="5" id="KW-0472">Membrane</keyword>
<feature type="domain" description="C2" evidence="8">
    <location>
        <begin position="1997"/>
        <end position="2122"/>
    </location>
</feature>
<gene>
    <name evidence="11 12" type="primary">SYTL2</name>
</gene>
<feature type="compositionally biased region" description="Polar residues" evidence="7">
    <location>
        <begin position="286"/>
        <end position="303"/>
    </location>
</feature>
<reference evidence="11 12" key="1">
    <citation type="submission" date="2025-04" db="UniProtKB">
        <authorList>
            <consortium name="RefSeq"/>
        </authorList>
    </citation>
    <scope>IDENTIFICATION</scope>
    <source>
        <tissue evidence="11 12">Liver</tissue>
    </source>
</reference>
<feature type="region of interest" description="Disordered" evidence="7">
    <location>
        <begin position="1737"/>
        <end position="1766"/>
    </location>
</feature>
<dbReference type="CDD" id="cd04020">
    <property type="entry name" value="C2B_SLP_1-2-3-4"/>
    <property type="match status" value="1"/>
</dbReference>
<evidence type="ECO:0000256" key="3">
    <source>
        <dbReference type="ARBA" id="ARBA00022483"/>
    </source>
</evidence>
<dbReference type="PROSITE" id="PS50916">
    <property type="entry name" value="RABBD"/>
    <property type="match status" value="1"/>
</dbReference>
<feature type="compositionally biased region" description="Polar residues" evidence="7">
    <location>
        <begin position="392"/>
        <end position="401"/>
    </location>
</feature>
<feature type="domain" description="RabBD" evidence="9">
    <location>
        <begin position="1"/>
        <end position="57"/>
    </location>
</feature>
<dbReference type="GO" id="GO:0006886">
    <property type="term" value="P:intracellular protein transport"/>
    <property type="evidence" value="ECO:0007669"/>
    <property type="project" value="InterPro"/>
</dbReference>
<feature type="region of interest" description="Disordered" evidence="7">
    <location>
        <begin position="793"/>
        <end position="815"/>
    </location>
</feature>
<evidence type="ECO:0000256" key="1">
    <source>
        <dbReference type="ARBA" id="ARBA00004236"/>
    </source>
</evidence>
<dbReference type="CTD" id="54843"/>
<dbReference type="InterPro" id="IPR000008">
    <property type="entry name" value="C2_dom"/>
</dbReference>
<dbReference type="PANTHER" id="PTHR45716:SF5">
    <property type="entry name" value="SYNAPTOTAGMIN-LIKE PROTEIN 2"/>
    <property type="match status" value="1"/>
</dbReference>
<evidence type="ECO:0000259" key="8">
    <source>
        <dbReference type="PROSITE" id="PS50004"/>
    </source>
</evidence>
<dbReference type="CDD" id="cd08393">
    <property type="entry name" value="C2A_SLP-1_2"/>
    <property type="match status" value="1"/>
</dbReference>
<evidence type="ECO:0000256" key="2">
    <source>
        <dbReference type="ARBA" id="ARBA00022475"/>
    </source>
</evidence>
<keyword evidence="10" id="KW-1185">Reference proteome</keyword>
<feature type="region of interest" description="Disordered" evidence="7">
    <location>
        <begin position="110"/>
        <end position="358"/>
    </location>
</feature>
<dbReference type="OrthoDB" id="195679at2759"/>
<dbReference type="RefSeq" id="XP_025023963.1">
    <property type="nucleotide sequence ID" value="XM_025168195.1"/>
</dbReference>
<feature type="region of interest" description="Disordered" evidence="7">
    <location>
        <begin position="371"/>
        <end position="401"/>
    </location>
</feature>
<dbReference type="GO" id="GO:0070382">
    <property type="term" value="C:exocytic vesicle"/>
    <property type="evidence" value="ECO:0007669"/>
    <property type="project" value="TreeGrafter"/>
</dbReference>
<evidence type="ECO:0000256" key="6">
    <source>
        <dbReference type="ARBA" id="ARBA00072164"/>
    </source>
</evidence>
<comment type="subcellular location">
    <subcellularLocation>
        <location evidence="1">Cell membrane</location>
    </subcellularLocation>
</comment>
<accession>A0A9F2QYM8</accession>
<feature type="compositionally biased region" description="Basic and acidic residues" evidence="7">
    <location>
        <begin position="1751"/>
        <end position="1764"/>
    </location>
</feature>
<dbReference type="GO" id="GO:0042043">
    <property type="term" value="F:neurexin family protein binding"/>
    <property type="evidence" value="ECO:0007669"/>
    <property type="project" value="TreeGrafter"/>
</dbReference>
<feature type="compositionally biased region" description="Polar residues" evidence="7">
    <location>
        <begin position="1902"/>
        <end position="1920"/>
    </location>
</feature>
<dbReference type="GO" id="GO:0005886">
    <property type="term" value="C:plasma membrane"/>
    <property type="evidence" value="ECO:0007669"/>
    <property type="project" value="UniProtKB-SubCell"/>
</dbReference>
<protein>
    <recommendedName>
        <fullName evidence="6">Synaptotagmin-like protein 2</fullName>
    </recommendedName>
</protein>
<feature type="region of interest" description="Disordered" evidence="7">
    <location>
        <begin position="1935"/>
        <end position="1972"/>
    </location>
</feature>
<feature type="region of interest" description="Disordered" evidence="7">
    <location>
        <begin position="1002"/>
        <end position="1022"/>
    </location>
</feature>
<evidence type="ECO:0000313" key="12">
    <source>
        <dbReference type="RefSeq" id="XP_025023963.1"/>
    </source>
</evidence>
<feature type="region of interest" description="Disordered" evidence="7">
    <location>
        <begin position="1895"/>
        <end position="1921"/>
    </location>
</feature>
<dbReference type="OMA" id="HFCVADE"/>
<evidence type="ECO:0000259" key="9">
    <source>
        <dbReference type="PROSITE" id="PS50916"/>
    </source>
</evidence>
<dbReference type="InterPro" id="IPR035892">
    <property type="entry name" value="C2_domain_sf"/>
</dbReference>
<feature type="compositionally biased region" description="Polar residues" evidence="7">
    <location>
        <begin position="436"/>
        <end position="452"/>
    </location>
</feature>
<dbReference type="FunFam" id="2.60.40.150:FF:000040">
    <property type="entry name" value="synaptotagmin-like protein 2 isoform X2"/>
    <property type="match status" value="1"/>
</dbReference>
<feature type="compositionally biased region" description="Polar residues" evidence="7">
    <location>
        <begin position="184"/>
        <end position="201"/>
    </location>
</feature>
<evidence type="ECO:0000256" key="4">
    <source>
        <dbReference type="ARBA" id="ARBA00022737"/>
    </source>
</evidence>
<feature type="region of interest" description="Disordered" evidence="7">
    <location>
        <begin position="419"/>
        <end position="479"/>
    </location>
</feature>
<dbReference type="InterPro" id="IPR010911">
    <property type="entry name" value="Rab_BD"/>
</dbReference>
<sequence>MIDLSFLTDEEQESILKVLQRDADLKSIEEDRIRHLPEKVKDDIQVKNMSGQWFYEAKAKRHREKIHGADIIRASIRRKPLTIAELNQNKPGNTKRSWVNNVNKEIFVSPEQLGVMEDKEGESKSNQSPKMFNAASNTLEKPQEETRKPALSPSKQRKNPFNDSAGPEDNAKTEQAENGMADSSEATGEVTHSPSVENQPRVNLLNYSRIERPEQPSVESRQAGRMPVPKARKNAHRTSDISLQSKDSLPKVPKRIKQINSQGRPPKSILKRSSSSSSTDSEVLRLSQTLEPSSKSGLPTSTILEDVAEKSPPPGEDYSQNSLERLKQVRFSSSINRNECPPSLELHDGKEPGEFSLLDSDCVKTNENKVNYLGAHEDRPSGPAKPPRSYSPALNSNVKDGQISQEGSDLLLLGENTPIEAVPPGEPSRKIVPSTVDEQTVPVQSQTKTKQLSPEPCASTESSTGRELPLAETEEAGRADLEQGKPALVEGHSVDKHAAENLKATDESISKVLDWFKRSSSTADKETVLIIPQGRAFAKEMDTPKPMELSVTGEDNGSSTDMLNLNSPLYKREESASKDLRLHDVIKQPGQLSFSEIESPSSMFLGEQASLDHSREKENAASSSQGQNIHITKRMHFQAIDQSENKMDENSVKDICEDVLCRRLNAFEDKTHMGLKSADASFGRGMKRETSPWGYTDGERDVKSFLEEENVERKSGETLKEPKGKDCDFLDRESMPHANDRGSLVLQQHDLKQSPVMEYKKRVKDIRAFWEGGKMTPKPENKEDLKKENMSSYTKEHSGIKPMGGSSGYVTSESDNEQSKYNLVTFRKVELSEEDSETQDDDVKLFSGTRGPIQVDKSTGSGVIDISNEVLSSGQKNTDIMGLLNDGNLQPSNKTIPFSKEYERSEVTALEKGNILPTLPPKTHFKIHSLKEKIDEESRSQMLNPSQFQSLRSFWDVGTKLQSRTDEAIPQRHKSSSGSYVKELQEGIGTSQAILEEGRSGFPLQEEGTKKSPAKISHPSPSAERRVILKHMGQPMLSPSAMTEPMHLDYVLTRDNDSSNVLPVKEHAGIRTASPEIQPSVINSGFQKPLVEESQESCHPPICEKGSPRVELVAKGHMSYSDQIQEPSFVPADTHRKAVLKASEVVETVNRTSVSPKAAAGAFNMSLEKLLQETSDAQASPGHGIIVDVSEPAAPMSEKRDFFNKVMERSHRSYSSDPKESRVGSQTEGTIEEYDLLQTQPVEFKASVGSLPRSLEELKSVPMKVPNREDRQTYLDDIPTWEESLPILSPELIRPDTPGAVQNRTDSPEKEVFEMVSKNNVPPNRACSDLNAKLINLLKESAKLSTTENILKTPLDSILKEAQQKPYKQTTEKKDFASPQMSSRLRETMHEAVVGSKDTKKDDDMLTEVPGDTTEATKQYVNHKERIQGIQGELVDEQPVDVMETVVKTIKPKSCDRAAFRANLKKILNEDSTVSLGDIEIPKLIHTTLQPDQSVSSAYAKDTLDAQEVIEAIEKSTVPSNSRHAEFQARFQTLLKENSETLPGSLKKESSNEVQINRKPTQNIGFISQQEIDCGQEINETVNKNNAPSRFQQSEFNSSLQKLLEETSQTPPSHPGCLSLPQDETVMKSVAPAKDVGSLKSSLEKLIWESSDAASQPPTVDCKKITNDSSPDLEEQSLPVKMPTLMETVSSDYRSELKIPLTEKASKHEKQIEEGAKISENMVFQKIIHLNLSSSETPCLEKEEDSPSTANKKEYKSTQEKETELSTANASFVDTNESLIVGHELQRSSTLLSGSPLQTRKVELQLAAPQAGDDNDDDGDARTFESDFSDENKSFLGIQRSPICSEEELNPVMKALTRNSNRQIPSKSLEDIPTATSNKEKINLAREDLVLSAEDDHPIEPSGNTAGISTAPSFSDSQFSRPEKIKMMSKSVPAFLQDESDDRETDTASESSFPHGRITKSPSSLTNLSGSSGLASLSSVSTSVMSVYSGDFGNVDVKGNLQFAIDYVEQLKEFHIFIAQGKDLAIADVKKQRSDPYVKSYLLPEKHKLGKRKTSVKKKTLNPVYNEILRYKVEKDVLETQRLNVSVWHHDTFGRNSFLGEVELDLANWDWNNSQSKQMIWYPLKPRTPLTGLELENRGEIKIALQYVPQPVGGKKTPATGEVHIWVKECNDLPVLRGPKINSFVKCTVLPDTSRKSRQKTRAVAKTTNPVFNHTMVYDGFRPEDLKEACVELTVWDHNKLANHFLGGLRIGLGTGKSYGTPVDWMDSTLDEATLWERMINSPNTWVEDTLPLRMLMVAKMTK</sequence>
<dbReference type="KEGG" id="pbi:103058465"/>
<dbReference type="Gene3D" id="6.10.250.3000">
    <property type="match status" value="1"/>
</dbReference>
<dbReference type="RefSeq" id="XP_007430717.2">
    <property type="nucleotide sequence ID" value="XM_007430655.2"/>
</dbReference>
<dbReference type="Gene3D" id="2.60.40.150">
    <property type="entry name" value="C2 domain"/>
    <property type="match status" value="2"/>
</dbReference>
<organism evidence="10 11">
    <name type="scientific">Python bivittatus</name>
    <name type="common">Burmese python</name>
    <name type="synonym">Python molurus bivittatus</name>
    <dbReference type="NCBI Taxonomy" id="176946"/>
    <lineage>
        <taxon>Eukaryota</taxon>
        <taxon>Metazoa</taxon>
        <taxon>Chordata</taxon>
        <taxon>Craniata</taxon>
        <taxon>Vertebrata</taxon>
        <taxon>Euteleostomi</taxon>
        <taxon>Lepidosauria</taxon>
        <taxon>Squamata</taxon>
        <taxon>Bifurcata</taxon>
        <taxon>Unidentata</taxon>
        <taxon>Episquamata</taxon>
        <taxon>Toxicofera</taxon>
        <taxon>Serpentes</taxon>
        <taxon>Henophidia</taxon>
        <taxon>Pythonidae</taxon>
        <taxon>Python</taxon>
    </lineage>
</organism>
<dbReference type="InterPro" id="IPR043567">
    <property type="entry name" value="SYTL1-5_C2B"/>
</dbReference>
<feature type="compositionally biased region" description="Low complexity" evidence="7">
    <location>
        <begin position="1961"/>
        <end position="1972"/>
    </location>
</feature>
<feature type="region of interest" description="Disordered" evidence="7">
    <location>
        <begin position="1807"/>
        <end position="1826"/>
    </location>
</feature>
<proteinExistence type="predicted"/>
<keyword evidence="4" id="KW-0677">Repeat</keyword>
<dbReference type="GeneID" id="103058465"/>
<dbReference type="PROSITE" id="PS50004">
    <property type="entry name" value="C2"/>
    <property type="match status" value="2"/>
</dbReference>
<feature type="compositionally biased region" description="Polar residues" evidence="7">
    <location>
        <begin position="124"/>
        <end position="140"/>
    </location>
</feature>
<dbReference type="Pfam" id="PF00168">
    <property type="entry name" value="C2"/>
    <property type="match status" value="2"/>
</dbReference>
<evidence type="ECO:0000256" key="7">
    <source>
        <dbReference type="SAM" id="MobiDB-lite"/>
    </source>
</evidence>
<dbReference type="PANTHER" id="PTHR45716">
    <property type="entry name" value="BITESIZE, ISOFORM I"/>
    <property type="match status" value="1"/>
</dbReference>
<dbReference type="GO" id="GO:0006887">
    <property type="term" value="P:exocytosis"/>
    <property type="evidence" value="ECO:0007669"/>
    <property type="project" value="UniProtKB-KW"/>
</dbReference>
<dbReference type="SMART" id="SM00239">
    <property type="entry name" value="C2"/>
    <property type="match status" value="2"/>
</dbReference>
<keyword evidence="3" id="KW-0268">Exocytosis</keyword>
<evidence type="ECO:0000313" key="11">
    <source>
        <dbReference type="RefSeq" id="XP_007430717.2"/>
    </source>
</evidence>
<dbReference type="GO" id="GO:0031267">
    <property type="term" value="F:small GTPase binding"/>
    <property type="evidence" value="ECO:0007669"/>
    <property type="project" value="InterPro"/>
</dbReference>